<dbReference type="OrthoDB" id="275232at2"/>
<keyword evidence="2" id="KW-1185">Reference proteome</keyword>
<reference evidence="1 2" key="1">
    <citation type="submission" date="2016-12" db="EMBL/GenBank/DDBJ databases">
        <title>The draft genome sequence of Actinophytocola sp. 11-183.</title>
        <authorList>
            <person name="Wang W."/>
            <person name="Yuan L."/>
        </authorList>
    </citation>
    <scope>NUCLEOTIDE SEQUENCE [LARGE SCALE GENOMIC DNA]</scope>
    <source>
        <strain evidence="1 2">11-183</strain>
    </source>
</reference>
<dbReference type="AlphaFoldDB" id="A0A1Q8CTG0"/>
<dbReference type="STRING" id="1912961.BU204_10520"/>
<dbReference type="RefSeq" id="WP_075125434.1">
    <property type="nucleotide sequence ID" value="NZ_MSIE01000015.1"/>
</dbReference>
<dbReference type="Proteomes" id="UP000185596">
    <property type="component" value="Unassembled WGS sequence"/>
</dbReference>
<accession>A0A1Q8CTG0</accession>
<evidence type="ECO:0000313" key="1">
    <source>
        <dbReference type="EMBL" id="OLF17642.1"/>
    </source>
</evidence>
<sequence>MRERTHQELLALAGRVPDDWLVIAREVLAAGDTARLSGLRAALAAARPADTVPEPAHMFVPGQAHDHEREDRAVVEAIRSETGAEACWATMRGGSERVYLVQAGAGADLPAITVAAHRALSDTPRVEVFARDEPLPGYHQLALRAATLLWSSAPEPTITVARVFDGAGAGGPWFAPDHELVVDPAERARLLDFLGGGELVLAADSLGTDIVTGAAAAVPASLRSDGRWVWSDAAGYYLDRHQLAPDPGLAEHAMGTWPTGPLSPLTRHHVWTALSASDREAPQWSAG</sequence>
<comment type="caution">
    <text evidence="1">The sequence shown here is derived from an EMBL/GenBank/DDBJ whole genome shotgun (WGS) entry which is preliminary data.</text>
</comment>
<protein>
    <submittedName>
        <fullName evidence="1">Uncharacterized protein</fullName>
    </submittedName>
</protein>
<gene>
    <name evidence="1" type="ORF">BU204_10520</name>
</gene>
<name>A0A1Q8CTG0_9PSEU</name>
<dbReference type="EMBL" id="MSIE01000015">
    <property type="protein sequence ID" value="OLF17642.1"/>
    <property type="molecule type" value="Genomic_DNA"/>
</dbReference>
<proteinExistence type="predicted"/>
<organism evidence="1 2">
    <name type="scientific">Actinophytocola xanthii</name>
    <dbReference type="NCBI Taxonomy" id="1912961"/>
    <lineage>
        <taxon>Bacteria</taxon>
        <taxon>Bacillati</taxon>
        <taxon>Actinomycetota</taxon>
        <taxon>Actinomycetes</taxon>
        <taxon>Pseudonocardiales</taxon>
        <taxon>Pseudonocardiaceae</taxon>
    </lineage>
</organism>
<evidence type="ECO:0000313" key="2">
    <source>
        <dbReference type="Proteomes" id="UP000185596"/>
    </source>
</evidence>